<organism evidence="1 2">
    <name type="scientific">Sedimentitalea todarodis</name>
    <dbReference type="NCBI Taxonomy" id="1631240"/>
    <lineage>
        <taxon>Bacteria</taxon>
        <taxon>Pseudomonadati</taxon>
        <taxon>Pseudomonadota</taxon>
        <taxon>Alphaproteobacteria</taxon>
        <taxon>Rhodobacterales</taxon>
        <taxon>Paracoccaceae</taxon>
        <taxon>Sedimentitalea</taxon>
    </lineage>
</organism>
<proteinExistence type="predicted"/>
<dbReference type="RefSeq" id="WP_316775446.1">
    <property type="nucleotide sequence ID" value="NZ_JASMWN010000005.1"/>
</dbReference>
<sequence>MLDLFIRKGWFTGSQNKKTKEAYERYLKVTQAFKDAMSALPGKDTRGREISEQAAGRMTKKNAGGFDGAGQDLALLMALLRRGWMRDSFCESSMVAGLYEQTYPAELHDQELAGLQRSAEAT</sequence>
<feature type="non-terminal residue" evidence="1">
    <location>
        <position position="122"/>
    </location>
</feature>
<evidence type="ECO:0000313" key="1">
    <source>
        <dbReference type="EMBL" id="MDU9004075.1"/>
    </source>
</evidence>
<keyword evidence="2" id="KW-1185">Reference proteome</keyword>
<reference evidence="2" key="1">
    <citation type="submission" date="2023-05" db="EMBL/GenBank/DDBJ databases">
        <title>Sedimentitalea sp. nov. JM2-8.</title>
        <authorList>
            <person name="Huang J."/>
        </authorList>
    </citation>
    <scope>NUCLEOTIDE SEQUENCE [LARGE SCALE GENOMIC DNA]</scope>
    <source>
        <strain evidence="2">KHS03</strain>
    </source>
</reference>
<dbReference type="Proteomes" id="UP001255416">
    <property type="component" value="Unassembled WGS sequence"/>
</dbReference>
<protein>
    <submittedName>
        <fullName evidence="1">Uncharacterized protein</fullName>
    </submittedName>
</protein>
<accession>A0ABU3VDG5</accession>
<name>A0ABU3VDG5_9RHOB</name>
<dbReference type="EMBL" id="JASMWN010000005">
    <property type="protein sequence ID" value="MDU9004075.1"/>
    <property type="molecule type" value="Genomic_DNA"/>
</dbReference>
<comment type="caution">
    <text evidence="1">The sequence shown here is derived from an EMBL/GenBank/DDBJ whole genome shotgun (WGS) entry which is preliminary data.</text>
</comment>
<gene>
    <name evidence="1" type="ORF">QO231_09445</name>
</gene>
<evidence type="ECO:0000313" key="2">
    <source>
        <dbReference type="Proteomes" id="UP001255416"/>
    </source>
</evidence>